<dbReference type="NCBIfam" id="TIGR01396">
    <property type="entry name" value="FlgB"/>
    <property type="match status" value="1"/>
</dbReference>
<gene>
    <name evidence="7" type="primary">flgB</name>
    <name evidence="7" type="ORF">DRV84_02085</name>
</gene>
<dbReference type="EMBL" id="QOHR01000002">
    <property type="protein sequence ID" value="REC58379.1"/>
    <property type="molecule type" value="Genomic_DNA"/>
</dbReference>
<dbReference type="PIRSF" id="PIRSF002889">
    <property type="entry name" value="Rod_FlgB"/>
    <property type="match status" value="1"/>
</dbReference>
<keyword evidence="4 6" id="KW-0975">Bacterial flagellum</keyword>
<reference evidence="7 8" key="1">
    <citation type="journal article" date="2017" name="Int. J. Syst. Evol. Microbiol.">
        <title>Rhodosalinus sediminis gen. nov., sp. nov., isolated from marine saltern.</title>
        <authorList>
            <person name="Guo L.Y."/>
            <person name="Ling S.K."/>
            <person name="Li C.M."/>
            <person name="Chen G.J."/>
            <person name="Du Z.J."/>
        </authorList>
    </citation>
    <scope>NUCLEOTIDE SEQUENCE [LARGE SCALE GENOMIC DNA]</scope>
    <source>
        <strain evidence="7 8">WDN1C137</strain>
    </source>
</reference>
<dbReference type="Proteomes" id="UP000257131">
    <property type="component" value="Unassembled WGS sequence"/>
</dbReference>
<evidence type="ECO:0000256" key="2">
    <source>
        <dbReference type="ARBA" id="ARBA00009677"/>
    </source>
</evidence>
<comment type="subunit">
    <text evidence="6">The basal body constitutes a major portion of the flagellar organelle and consists of a number of rings mounted on a central rod.</text>
</comment>
<dbReference type="GO" id="GO:0030694">
    <property type="term" value="C:bacterial-type flagellum basal body, rod"/>
    <property type="evidence" value="ECO:0007669"/>
    <property type="project" value="InterPro"/>
</dbReference>
<evidence type="ECO:0000313" key="8">
    <source>
        <dbReference type="Proteomes" id="UP000257131"/>
    </source>
</evidence>
<evidence type="ECO:0000256" key="5">
    <source>
        <dbReference type="ARBA" id="ARBA00024934"/>
    </source>
</evidence>
<comment type="function">
    <text evidence="5 6">Structural component of flagellum, the bacterial motility apparatus. Part of the rod structure of flagellar basal body.</text>
</comment>
<keyword evidence="7" id="KW-0969">Cilium</keyword>
<comment type="caution">
    <text evidence="7">The sequence shown here is derived from an EMBL/GenBank/DDBJ whole genome shotgun (WGS) entry which is preliminary data.</text>
</comment>
<evidence type="ECO:0000256" key="6">
    <source>
        <dbReference type="PIRNR" id="PIRNR002889"/>
    </source>
</evidence>
<evidence type="ECO:0000256" key="1">
    <source>
        <dbReference type="ARBA" id="ARBA00004117"/>
    </source>
</evidence>
<name>A0A3D9BY08_9RHOB</name>
<proteinExistence type="inferred from homology"/>
<evidence type="ECO:0000313" key="7">
    <source>
        <dbReference type="EMBL" id="REC58379.1"/>
    </source>
</evidence>
<keyword evidence="7" id="KW-0282">Flagellum</keyword>
<accession>A0A3D9BY08</accession>
<dbReference type="GO" id="GO:0071978">
    <property type="term" value="P:bacterial-type flagellum-dependent swarming motility"/>
    <property type="evidence" value="ECO:0007669"/>
    <property type="project" value="TreeGrafter"/>
</dbReference>
<evidence type="ECO:0000256" key="4">
    <source>
        <dbReference type="ARBA" id="ARBA00023143"/>
    </source>
</evidence>
<dbReference type="InterPro" id="IPR006300">
    <property type="entry name" value="FlgB"/>
</dbReference>
<evidence type="ECO:0000256" key="3">
    <source>
        <dbReference type="ARBA" id="ARBA00014376"/>
    </source>
</evidence>
<sequence>MSAIRDHLGIHADALALRETRTKLLASNIANAGTPHFKARDFDFTAALERARSDGGRAGTTHPRHIALGASGAADPGYRVPVNPALDGNTVELNVEQMEFAENTLGYMTSLQLLNGKISGLKRAIKGQ</sequence>
<organism evidence="7 8">
    <name type="scientific">Rhodosalinus sediminis</name>
    <dbReference type="NCBI Taxonomy" id="1940533"/>
    <lineage>
        <taxon>Bacteria</taxon>
        <taxon>Pseudomonadati</taxon>
        <taxon>Pseudomonadota</taxon>
        <taxon>Alphaproteobacteria</taxon>
        <taxon>Rhodobacterales</taxon>
        <taxon>Paracoccaceae</taxon>
        <taxon>Rhodosalinus</taxon>
    </lineage>
</organism>
<keyword evidence="8" id="KW-1185">Reference proteome</keyword>
<protein>
    <recommendedName>
        <fullName evidence="3 6">Flagellar basal body rod protein FlgB</fullName>
    </recommendedName>
</protein>
<dbReference type="PANTHER" id="PTHR30435">
    <property type="entry name" value="FLAGELLAR PROTEIN"/>
    <property type="match status" value="1"/>
</dbReference>
<dbReference type="OrthoDB" id="9788334at2"/>
<keyword evidence="7" id="KW-0966">Cell projection</keyword>
<comment type="similarity">
    <text evidence="2 6">Belongs to the flagella basal body rod proteins family.</text>
</comment>
<dbReference type="PANTHER" id="PTHR30435:SF12">
    <property type="entry name" value="FLAGELLAR BASAL BODY ROD PROTEIN FLGB"/>
    <property type="match status" value="1"/>
</dbReference>
<comment type="subcellular location">
    <subcellularLocation>
        <location evidence="1 6">Bacterial flagellum basal body</location>
    </subcellularLocation>
</comment>
<dbReference type="AlphaFoldDB" id="A0A3D9BY08"/>
<dbReference type="RefSeq" id="WP_115978139.1">
    <property type="nucleotide sequence ID" value="NZ_CAJXNW010000047.1"/>
</dbReference>